<proteinExistence type="predicted"/>
<dbReference type="Gene3D" id="3.30.540.10">
    <property type="entry name" value="Fructose-1,6-Bisphosphatase, subunit A, domain 1"/>
    <property type="match status" value="1"/>
</dbReference>
<dbReference type="GO" id="GO:0007165">
    <property type="term" value="P:signal transduction"/>
    <property type="evidence" value="ECO:0007669"/>
    <property type="project" value="TreeGrafter"/>
</dbReference>
<accession>A0A3G6IYZ1</accession>
<dbReference type="PANTHER" id="PTHR20854:SF4">
    <property type="entry name" value="INOSITOL-1-MONOPHOSPHATASE-RELATED"/>
    <property type="match status" value="1"/>
</dbReference>
<dbReference type="CDD" id="cd01637">
    <property type="entry name" value="IMPase_like"/>
    <property type="match status" value="1"/>
</dbReference>
<dbReference type="SUPFAM" id="SSF56655">
    <property type="entry name" value="Carbohydrate phosphatase"/>
    <property type="match status" value="1"/>
</dbReference>
<name>A0A3G6IYZ1_9CORY</name>
<feature type="binding site" evidence="4">
    <location>
        <position position="244"/>
    </location>
    <ligand>
        <name>Mg(2+)</name>
        <dbReference type="ChEBI" id="CHEBI:18420"/>
        <label>1</label>
        <note>catalytic</note>
    </ligand>
</feature>
<dbReference type="InterPro" id="IPR000760">
    <property type="entry name" value="Inositol_monophosphatase-like"/>
</dbReference>
<dbReference type="KEGG" id="cgk:CGERO_02995"/>
<dbReference type="GO" id="GO:0006020">
    <property type="term" value="P:inositol metabolic process"/>
    <property type="evidence" value="ECO:0007669"/>
    <property type="project" value="TreeGrafter"/>
</dbReference>
<evidence type="ECO:0000313" key="5">
    <source>
        <dbReference type="EMBL" id="AZA10922.1"/>
    </source>
</evidence>
<keyword evidence="6" id="KW-1185">Reference proteome</keyword>
<dbReference type="InterPro" id="IPR020583">
    <property type="entry name" value="Inositol_monoP_metal-BS"/>
</dbReference>
<evidence type="ECO:0000256" key="1">
    <source>
        <dbReference type="ARBA" id="ARBA00022723"/>
    </source>
</evidence>
<sequence>MVAMSSQNEAPTSVAEMIPALAKTFAVSHEGRSDAQIAQALVFNAGRLAWRMRDQGVQVEEKTSISDVVTEADRAAETFIHTALALLRPEDGVIGEEGTNQQGTSGRTWVVDPVDGTFNFTTGGDYWCSALALVSGDPSDPEVLHLGAVHRADLGYTWLGGKDLPTTRDGKELPKLDSAPLADISLGTYIHPTFLAKDEVREAWLKVATACATLRMFGAASVDLAGVAEGRIGVWMQHSVHDWDWLPGRALVEGAGGACEKVEAGGVTWCIAGNAQAVDEMQALLAR</sequence>
<organism evidence="5 6">
    <name type="scientific">Corynebacterium gerontici</name>
    <dbReference type="NCBI Taxonomy" id="2079234"/>
    <lineage>
        <taxon>Bacteria</taxon>
        <taxon>Bacillati</taxon>
        <taxon>Actinomycetota</taxon>
        <taxon>Actinomycetes</taxon>
        <taxon>Mycobacteriales</taxon>
        <taxon>Corynebacteriaceae</taxon>
        <taxon>Corynebacterium</taxon>
    </lineage>
</organism>
<dbReference type="PRINTS" id="PR00377">
    <property type="entry name" value="IMPHPHTASES"/>
</dbReference>
<dbReference type="AlphaFoldDB" id="A0A3G6IYZ1"/>
<dbReference type="EMBL" id="CP033897">
    <property type="protein sequence ID" value="AZA10922.1"/>
    <property type="molecule type" value="Genomic_DNA"/>
</dbReference>
<gene>
    <name evidence="5" type="primary">suhB1</name>
    <name evidence="5" type="ORF">CGERO_02995</name>
</gene>
<dbReference type="Proteomes" id="UP000271587">
    <property type="component" value="Chromosome"/>
</dbReference>
<feature type="binding site" evidence="4">
    <location>
        <position position="115"/>
    </location>
    <ligand>
        <name>Mg(2+)</name>
        <dbReference type="ChEBI" id="CHEBI:18420"/>
        <label>1</label>
        <note>catalytic</note>
    </ligand>
</feature>
<feature type="binding site" evidence="4">
    <location>
        <position position="112"/>
    </location>
    <ligand>
        <name>Mg(2+)</name>
        <dbReference type="ChEBI" id="CHEBI:18420"/>
        <label>1</label>
        <note>catalytic</note>
    </ligand>
</feature>
<evidence type="ECO:0000256" key="3">
    <source>
        <dbReference type="ARBA" id="ARBA00022842"/>
    </source>
</evidence>
<protein>
    <submittedName>
        <fullName evidence="5">Inositol-1-monophosphatase</fullName>
        <ecNumber evidence="5">3.1.3.25</ecNumber>
    </submittedName>
</protein>
<feature type="binding site" evidence="4">
    <location>
        <position position="96"/>
    </location>
    <ligand>
        <name>Mg(2+)</name>
        <dbReference type="ChEBI" id="CHEBI:18420"/>
        <label>1</label>
        <note>catalytic</note>
    </ligand>
</feature>
<keyword evidence="3 4" id="KW-0460">Magnesium</keyword>
<evidence type="ECO:0000256" key="4">
    <source>
        <dbReference type="PIRSR" id="PIRSR600760-2"/>
    </source>
</evidence>
<dbReference type="PROSITE" id="PS00629">
    <property type="entry name" value="IMP_1"/>
    <property type="match status" value="1"/>
</dbReference>
<evidence type="ECO:0000313" key="6">
    <source>
        <dbReference type="Proteomes" id="UP000271587"/>
    </source>
</evidence>
<reference evidence="5 6" key="1">
    <citation type="submission" date="2018-11" db="EMBL/GenBank/DDBJ databases">
        <authorList>
            <person name="Kleinhagauer T."/>
            <person name="Glaeser S.P."/>
            <person name="Spergser J."/>
            <person name="Ruckert C."/>
            <person name="Kaempfer P."/>
            <person name="Busse H.-J."/>
        </authorList>
    </citation>
    <scope>NUCLEOTIDE SEQUENCE [LARGE SCALE GENOMIC DNA]</scope>
    <source>
        <strain evidence="5 6">W8</strain>
    </source>
</reference>
<dbReference type="GO" id="GO:0008934">
    <property type="term" value="F:inositol monophosphate 1-phosphatase activity"/>
    <property type="evidence" value="ECO:0007669"/>
    <property type="project" value="TreeGrafter"/>
</dbReference>
<dbReference type="Pfam" id="PF00459">
    <property type="entry name" value="Inositol_P"/>
    <property type="match status" value="1"/>
</dbReference>
<dbReference type="PANTHER" id="PTHR20854">
    <property type="entry name" value="INOSITOL MONOPHOSPHATASE"/>
    <property type="match status" value="1"/>
</dbReference>
<keyword evidence="1 4" id="KW-0479">Metal-binding</keyword>
<evidence type="ECO:0000256" key="2">
    <source>
        <dbReference type="ARBA" id="ARBA00022801"/>
    </source>
</evidence>
<comment type="cofactor">
    <cofactor evidence="4">
        <name>Mg(2+)</name>
        <dbReference type="ChEBI" id="CHEBI:18420"/>
    </cofactor>
</comment>
<keyword evidence="2 5" id="KW-0378">Hydrolase</keyword>
<dbReference type="GO" id="GO:0046872">
    <property type="term" value="F:metal ion binding"/>
    <property type="evidence" value="ECO:0007669"/>
    <property type="project" value="UniProtKB-KW"/>
</dbReference>
<dbReference type="Gene3D" id="3.40.190.80">
    <property type="match status" value="1"/>
</dbReference>
<dbReference type="EC" id="3.1.3.25" evidence="5"/>